<organism evidence="1 2">
    <name type="scientific">Mycoplasmopsis cynos</name>
    <dbReference type="NCBI Taxonomy" id="171284"/>
    <lineage>
        <taxon>Bacteria</taxon>
        <taxon>Bacillati</taxon>
        <taxon>Mycoplasmatota</taxon>
        <taxon>Mycoplasmoidales</taxon>
        <taxon>Metamycoplasmataceae</taxon>
        <taxon>Mycoplasmopsis</taxon>
    </lineage>
</organism>
<proteinExistence type="predicted"/>
<protein>
    <submittedName>
        <fullName evidence="1">Uncharacterized protein</fullName>
    </submittedName>
</protein>
<accession>A0A449AIJ8</accession>
<keyword evidence="1" id="KW-0614">Plasmid</keyword>
<reference evidence="1 2" key="1">
    <citation type="submission" date="2019-01" db="EMBL/GenBank/DDBJ databases">
        <authorList>
            <consortium name="Pathogen Informatics"/>
        </authorList>
    </citation>
    <scope>NUCLEOTIDE SEQUENCE [LARGE SCALE GENOMIC DNA]</scope>
    <source>
        <strain evidence="1 2">NCTC10142</strain>
        <plasmid evidence="2">13</plasmid>
    </source>
</reference>
<evidence type="ECO:0000313" key="1">
    <source>
        <dbReference type="EMBL" id="VEU64817.1"/>
    </source>
</evidence>
<dbReference type="RefSeq" id="WP_129720672.1">
    <property type="nucleotide sequence ID" value="NZ_LR214986.1"/>
</dbReference>
<sequence length="124" mass="14775">MIIYLHFVQQRKKQKNWCLNIKIIYQKRIIKDEDKKKIHFTFSILESTNEETNIGIKNNHSTPFINNKDPENILDYFETTLKFKEIVSKKSINDDDFSGSTKTQLDNGVLQKRNHQKKSFIVKK</sequence>
<dbReference type="AlphaFoldDB" id="A0A449AIJ8"/>
<name>A0A449AIJ8_9BACT</name>
<gene>
    <name evidence="1" type="ORF">NCTC10142_00577</name>
</gene>
<evidence type="ECO:0000313" key="2">
    <source>
        <dbReference type="Proteomes" id="UP000289506"/>
    </source>
</evidence>
<dbReference type="Proteomes" id="UP000289506">
    <property type="component" value="Plasmid 13"/>
</dbReference>
<dbReference type="EMBL" id="LR214986">
    <property type="protein sequence ID" value="VEU64817.1"/>
    <property type="molecule type" value="Genomic_DNA"/>
</dbReference>
<geneLocation type="plasmid" evidence="1 2">
    <name>13</name>
</geneLocation>